<evidence type="ECO:0000313" key="1">
    <source>
        <dbReference type="EnsemblPlants" id="AVESA.00010b.r2.3DG0571150.1.CDS.1"/>
    </source>
</evidence>
<protein>
    <submittedName>
        <fullName evidence="1">Uncharacterized protein</fullName>
    </submittedName>
</protein>
<organism evidence="1 2">
    <name type="scientific">Avena sativa</name>
    <name type="common">Oat</name>
    <dbReference type="NCBI Taxonomy" id="4498"/>
    <lineage>
        <taxon>Eukaryota</taxon>
        <taxon>Viridiplantae</taxon>
        <taxon>Streptophyta</taxon>
        <taxon>Embryophyta</taxon>
        <taxon>Tracheophyta</taxon>
        <taxon>Spermatophyta</taxon>
        <taxon>Magnoliopsida</taxon>
        <taxon>Liliopsida</taxon>
        <taxon>Poales</taxon>
        <taxon>Poaceae</taxon>
        <taxon>BOP clade</taxon>
        <taxon>Pooideae</taxon>
        <taxon>Poodae</taxon>
        <taxon>Poeae</taxon>
        <taxon>Poeae Chloroplast Group 1 (Aveneae type)</taxon>
        <taxon>Aveninae</taxon>
        <taxon>Avena</taxon>
    </lineage>
</organism>
<accession>A0ACD5W8A8</accession>
<name>A0ACD5W8A8_AVESA</name>
<reference evidence="1" key="2">
    <citation type="submission" date="2025-09" db="UniProtKB">
        <authorList>
            <consortium name="EnsemblPlants"/>
        </authorList>
    </citation>
    <scope>IDENTIFICATION</scope>
</reference>
<evidence type="ECO:0000313" key="2">
    <source>
        <dbReference type="Proteomes" id="UP001732700"/>
    </source>
</evidence>
<reference evidence="1" key="1">
    <citation type="submission" date="2021-05" db="EMBL/GenBank/DDBJ databases">
        <authorList>
            <person name="Scholz U."/>
            <person name="Mascher M."/>
            <person name="Fiebig A."/>
        </authorList>
    </citation>
    <scope>NUCLEOTIDE SEQUENCE [LARGE SCALE GENOMIC DNA]</scope>
</reference>
<proteinExistence type="predicted"/>
<sequence>MSNGSLDKYLYCDEETVALNWAQRFQIIKDIASGLFYLHEKWEKMVIHRDIKASNVLLDSEMNGRLGDFGLARLYDHGTDLKTTHVVGTIGYLAPELVCTGKATPLTDVFAFGMFLLEVVCGKRPVSSNARGNQPLLVDWVLEHWNQGSLTEVVDTRLQSEYNVDEACLVLKLGLLCAQPFTNVRPNMQSIMRYLDGDSQLPELTDTDMSFSLLSLMQHEGFDPYTLSYLSSKTSIGTISDISGGR</sequence>
<dbReference type="Proteomes" id="UP001732700">
    <property type="component" value="Chromosome 3D"/>
</dbReference>
<keyword evidence="2" id="KW-1185">Reference proteome</keyword>
<dbReference type="EnsemblPlants" id="AVESA.00010b.r2.3DG0571150.1">
    <property type="protein sequence ID" value="AVESA.00010b.r2.3DG0571150.1.CDS.1"/>
    <property type="gene ID" value="AVESA.00010b.r2.3DG0571150"/>
</dbReference>